<dbReference type="OrthoDB" id="573771at2"/>
<dbReference type="AlphaFoldDB" id="A0A1I4B6B6"/>
<organism evidence="1 2">
    <name type="scientific">Methylocapsa palsarum</name>
    <dbReference type="NCBI Taxonomy" id="1612308"/>
    <lineage>
        <taxon>Bacteria</taxon>
        <taxon>Pseudomonadati</taxon>
        <taxon>Pseudomonadota</taxon>
        <taxon>Alphaproteobacteria</taxon>
        <taxon>Hyphomicrobiales</taxon>
        <taxon>Beijerinckiaceae</taxon>
        <taxon>Methylocapsa</taxon>
    </lineage>
</organism>
<evidence type="ECO:0000313" key="1">
    <source>
        <dbReference type="EMBL" id="SFK63900.1"/>
    </source>
</evidence>
<dbReference type="RefSeq" id="WP_091684679.1">
    <property type="nucleotide sequence ID" value="NZ_FOSN01000013.1"/>
</dbReference>
<evidence type="ECO:0000313" key="2">
    <source>
        <dbReference type="Proteomes" id="UP000198755"/>
    </source>
</evidence>
<reference evidence="1 2" key="1">
    <citation type="submission" date="2016-10" db="EMBL/GenBank/DDBJ databases">
        <authorList>
            <person name="de Groot N.N."/>
        </authorList>
    </citation>
    <scope>NUCLEOTIDE SEQUENCE [LARGE SCALE GENOMIC DNA]</scope>
    <source>
        <strain evidence="1 2">NE2</strain>
    </source>
</reference>
<gene>
    <name evidence="1" type="ORF">SAMN05444581_11329</name>
</gene>
<evidence type="ECO:0008006" key="3">
    <source>
        <dbReference type="Google" id="ProtNLM"/>
    </source>
</evidence>
<dbReference type="Proteomes" id="UP000198755">
    <property type="component" value="Unassembled WGS sequence"/>
</dbReference>
<keyword evidence="2" id="KW-1185">Reference proteome</keyword>
<accession>A0A1I4B6B6</accession>
<name>A0A1I4B6B6_9HYPH</name>
<proteinExistence type="predicted"/>
<dbReference type="EMBL" id="FOSN01000013">
    <property type="protein sequence ID" value="SFK63900.1"/>
    <property type="molecule type" value="Genomic_DNA"/>
</dbReference>
<protein>
    <recommendedName>
        <fullName evidence="3">Addiction module antitoxin</fullName>
    </recommendedName>
</protein>
<sequence length="79" mass="8677">MLKKLTITVDAEVYDGLHSVIGRRRISRFLNDLARPHVVGQDLSAAYAAMAADEGREAEAEAWAEALLADVAGEPRRDR</sequence>